<proteinExistence type="predicted"/>
<organism evidence="2 3">
    <name type="scientific">Enterococcus dongliensis</name>
    <dbReference type="NCBI Taxonomy" id="2559925"/>
    <lineage>
        <taxon>Bacteria</taxon>
        <taxon>Bacillati</taxon>
        <taxon>Bacillota</taxon>
        <taxon>Bacilli</taxon>
        <taxon>Lactobacillales</taxon>
        <taxon>Enterococcaceae</taxon>
        <taxon>Enterococcus</taxon>
    </lineage>
</organism>
<dbReference type="EMBL" id="JARPYR010000001">
    <property type="protein sequence ID" value="MDT2595621.1"/>
    <property type="molecule type" value="Genomic_DNA"/>
</dbReference>
<comment type="caution">
    <text evidence="2">The sequence shown here is derived from an EMBL/GenBank/DDBJ whole genome shotgun (WGS) entry which is preliminary data.</text>
</comment>
<dbReference type="Gene3D" id="1.20.140.160">
    <property type="match status" value="1"/>
</dbReference>
<dbReference type="InterPro" id="IPR013324">
    <property type="entry name" value="RNA_pol_sigma_r3/r4-like"/>
</dbReference>
<sequence length="127" mass="15081">MSIDQELFDLNLCLQLNEKELARWSNYADTDGDLAKHQTFLTSLEKQARLKEEIIDLNQRIERLEKERDEIVQMVDKFKGLDQQILKLKYIDGLTLEAIADETGYTYQYIRSRHAEIMRIIRFSKIV</sequence>
<protein>
    <submittedName>
        <fullName evidence="2">Sigma-70 family RNA polymerase sigma factor</fullName>
    </submittedName>
</protein>
<gene>
    <name evidence="2" type="ORF">P7D39_01050</name>
</gene>
<dbReference type="SUPFAM" id="SSF88659">
    <property type="entry name" value="Sigma3 and sigma4 domains of RNA polymerase sigma factors"/>
    <property type="match status" value="1"/>
</dbReference>
<evidence type="ECO:0000313" key="2">
    <source>
        <dbReference type="EMBL" id="MDT2595621.1"/>
    </source>
</evidence>
<accession>A0ABU3ENM0</accession>
<keyword evidence="3" id="KW-1185">Reference proteome</keyword>
<dbReference type="RefSeq" id="WP_311815702.1">
    <property type="nucleotide sequence ID" value="NZ_JARPYR010000001.1"/>
</dbReference>
<reference evidence="2 3" key="1">
    <citation type="submission" date="2023-03" db="EMBL/GenBank/DDBJ databases">
        <authorList>
            <person name="Shen W."/>
            <person name="Cai J."/>
        </authorList>
    </citation>
    <scope>NUCLEOTIDE SEQUENCE [LARGE SCALE GENOMIC DNA]</scope>
    <source>
        <strain evidence="2 3">P72-2</strain>
    </source>
</reference>
<name>A0ABU3ENM0_9ENTE</name>
<dbReference type="Proteomes" id="UP001256547">
    <property type="component" value="Unassembled WGS sequence"/>
</dbReference>
<feature type="coiled-coil region" evidence="1">
    <location>
        <begin position="47"/>
        <end position="84"/>
    </location>
</feature>
<keyword evidence="1" id="KW-0175">Coiled coil</keyword>
<evidence type="ECO:0000256" key="1">
    <source>
        <dbReference type="SAM" id="Coils"/>
    </source>
</evidence>
<evidence type="ECO:0000313" key="3">
    <source>
        <dbReference type="Proteomes" id="UP001256547"/>
    </source>
</evidence>